<dbReference type="AlphaFoldDB" id="A0A1Y1XYZ6"/>
<keyword evidence="3" id="KW-1185">Reference proteome</keyword>
<feature type="chain" id="PRO_5012078818" description="Secreted protein" evidence="1">
    <location>
        <begin position="16"/>
        <end position="74"/>
    </location>
</feature>
<evidence type="ECO:0000256" key="1">
    <source>
        <dbReference type="SAM" id="SignalP"/>
    </source>
</evidence>
<reference evidence="2 3" key="1">
    <citation type="submission" date="2016-07" db="EMBL/GenBank/DDBJ databases">
        <title>Pervasive Adenine N6-methylation of Active Genes in Fungi.</title>
        <authorList>
            <consortium name="DOE Joint Genome Institute"/>
            <person name="Mondo S.J."/>
            <person name="Dannebaum R.O."/>
            <person name="Kuo R.C."/>
            <person name="Labutti K."/>
            <person name="Haridas S."/>
            <person name="Kuo A."/>
            <person name="Salamov A."/>
            <person name="Ahrendt S.R."/>
            <person name="Lipzen A."/>
            <person name="Sullivan W."/>
            <person name="Andreopoulos W.B."/>
            <person name="Clum A."/>
            <person name="Lindquist E."/>
            <person name="Daum C."/>
            <person name="Ramamoorthy G.K."/>
            <person name="Gryganskyi A."/>
            <person name="Culley D."/>
            <person name="Magnuson J.K."/>
            <person name="James T.Y."/>
            <person name="O'Malley M.A."/>
            <person name="Stajich J.E."/>
            <person name="Spatafora J.W."/>
            <person name="Visel A."/>
            <person name="Grigoriev I.V."/>
        </authorList>
    </citation>
    <scope>NUCLEOTIDE SEQUENCE [LARGE SCALE GENOMIC DNA]</scope>
    <source>
        <strain evidence="2 3">CBS 115471</strain>
    </source>
</reference>
<sequence length="74" mass="8293">MFVMLRILIQPVVHALSSSPNEPPMSFVVPMASVMLAQLTDNRLPQLRHLVSFRINSGLSSTVLQSIERLRSFS</sequence>
<dbReference type="EMBL" id="MCFA01000502">
    <property type="protein sequence ID" value="ORX90949.1"/>
    <property type="molecule type" value="Genomic_DNA"/>
</dbReference>
<keyword evidence="1" id="KW-0732">Signal</keyword>
<evidence type="ECO:0000313" key="2">
    <source>
        <dbReference type="EMBL" id="ORX90949.1"/>
    </source>
</evidence>
<organism evidence="2 3">
    <name type="scientific">Clohesyomyces aquaticus</name>
    <dbReference type="NCBI Taxonomy" id="1231657"/>
    <lineage>
        <taxon>Eukaryota</taxon>
        <taxon>Fungi</taxon>
        <taxon>Dikarya</taxon>
        <taxon>Ascomycota</taxon>
        <taxon>Pezizomycotina</taxon>
        <taxon>Dothideomycetes</taxon>
        <taxon>Pleosporomycetidae</taxon>
        <taxon>Pleosporales</taxon>
        <taxon>Lindgomycetaceae</taxon>
        <taxon>Clohesyomyces</taxon>
    </lineage>
</organism>
<name>A0A1Y1XYZ6_9PLEO</name>
<proteinExistence type="predicted"/>
<comment type="caution">
    <text evidence="2">The sequence shown here is derived from an EMBL/GenBank/DDBJ whole genome shotgun (WGS) entry which is preliminary data.</text>
</comment>
<evidence type="ECO:0008006" key="4">
    <source>
        <dbReference type="Google" id="ProtNLM"/>
    </source>
</evidence>
<accession>A0A1Y1XYZ6</accession>
<gene>
    <name evidence="2" type="ORF">BCR34DRAFT_581603</name>
</gene>
<dbReference type="Proteomes" id="UP000193144">
    <property type="component" value="Unassembled WGS sequence"/>
</dbReference>
<feature type="signal peptide" evidence="1">
    <location>
        <begin position="1"/>
        <end position="15"/>
    </location>
</feature>
<protein>
    <recommendedName>
        <fullName evidence="4">Secreted protein</fullName>
    </recommendedName>
</protein>
<evidence type="ECO:0000313" key="3">
    <source>
        <dbReference type="Proteomes" id="UP000193144"/>
    </source>
</evidence>
<feature type="non-terminal residue" evidence="2">
    <location>
        <position position="74"/>
    </location>
</feature>